<proteinExistence type="predicted"/>
<dbReference type="AlphaFoldDB" id="A0AA36FGA1"/>
<organism evidence="2 3">
    <name type="scientific">Octopus vulgaris</name>
    <name type="common">Common octopus</name>
    <dbReference type="NCBI Taxonomy" id="6645"/>
    <lineage>
        <taxon>Eukaryota</taxon>
        <taxon>Metazoa</taxon>
        <taxon>Spiralia</taxon>
        <taxon>Lophotrochozoa</taxon>
        <taxon>Mollusca</taxon>
        <taxon>Cephalopoda</taxon>
        <taxon>Coleoidea</taxon>
        <taxon>Octopodiformes</taxon>
        <taxon>Octopoda</taxon>
        <taxon>Incirrata</taxon>
        <taxon>Octopodidae</taxon>
        <taxon>Octopus</taxon>
    </lineage>
</organism>
<dbReference type="EMBL" id="OX597833">
    <property type="protein sequence ID" value="CAI9737480.1"/>
    <property type="molecule type" value="Genomic_DNA"/>
</dbReference>
<name>A0AA36FGA1_OCTVU</name>
<reference evidence="2" key="1">
    <citation type="submission" date="2023-08" db="EMBL/GenBank/DDBJ databases">
        <authorList>
            <person name="Alioto T."/>
            <person name="Alioto T."/>
            <person name="Gomez Garrido J."/>
        </authorList>
    </citation>
    <scope>NUCLEOTIDE SEQUENCE</scope>
</reference>
<evidence type="ECO:0000256" key="1">
    <source>
        <dbReference type="SAM" id="MobiDB-lite"/>
    </source>
</evidence>
<dbReference type="Proteomes" id="UP001162480">
    <property type="component" value="Chromosome 20"/>
</dbReference>
<sequence length="375" mass="42099">MQHPTAKTQRNAERVVEPPGMENLRDYRCFYEALKAVYGPTYLVQSPLHSSDGQDLTDNTSILARWSEHFQSLFSGNRTIQDAAILRIPQLPLKEELNKPPTLEETIEAIGKLKSRKAAGVDGIPPEIWKNGDHQPSGHQLLDNHSSYNDGVQDRKHHSLTDNAQHHQYLGSVRATYESGSDQVHSVNSDNHQVLTNRPNYETLIDRRHSLPSDNHNQKMMDLDEESNKALLPNAKQYSLTSSLIDPQMIKYEYQDLSGKGSNQNDNLIYKDAFVGSYDKMLSRSLESQVLNQNGIVDSISNELFYPKDSRMSPEDVALSNKMLVSSPSMMVSSPSTENMMARQGHNVGLGDADGSKLTDYPKENLGRMDTAIKM</sequence>
<accession>A0AA36FGA1</accession>
<feature type="region of interest" description="Disordered" evidence="1">
    <location>
        <begin position="129"/>
        <end position="156"/>
    </location>
</feature>
<gene>
    <name evidence="2" type="ORF">OCTVUL_1B011201</name>
</gene>
<evidence type="ECO:0000313" key="2">
    <source>
        <dbReference type="EMBL" id="CAI9737480.1"/>
    </source>
</evidence>
<keyword evidence="3" id="KW-1185">Reference proteome</keyword>
<evidence type="ECO:0000313" key="3">
    <source>
        <dbReference type="Proteomes" id="UP001162480"/>
    </source>
</evidence>
<protein>
    <submittedName>
        <fullName evidence="2">Uncharacterized protein</fullName>
    </submittedName>
</protein>